<evidence type="ECO:0000313" key="1">
    <source>
        <dbReference type="EMBL" id="SFD97874.1"/>
    </source>
</evidence>
<evidence type="ECO:0000313" key="2">
    <source>
        <dbReference type="Proteomes" id="UP000198855"/>
    </source>
</evidence>
<dbReference type="Proteomes" id="UP000198855">
    <property type="component" value="Unassembled WGS sequence"/>
</dbReference>
<reference evidence="2" key="1">
    <citation type="submission" date="2016-10" db="EMBL/GenBank/DDBJ databases">
        <authorList>
            <person name="Varghese N."/>
            <person name="Submissions S."/>
        </authorList>
    </citation>
    <scope>NUCLEOTIDE SEQUENCE [LARGE SCALE GENOMIC DNA]</scope>
    <source>
        <strain evidence="2">CGMCC 1.10784</strain>
    </source>
</reference>
<dbReference type="AlphaFoldDB" id="A0A1I1WRQ3"/>
<gene>
    <name evidence="1" type="ORF">SAMN05216378_1845</name>
</gene>
<proteinExistence type="predicted"/>
<protein>
    <submittedName>
        <fullName evidence="1">Uncharacterized protein</fullName>
    </submittedName>
</protein>
<dbReference type="EMBL" id="FOMT01000002">
    <property type="protein sequence ID" value="SFD97874.1"/>
    <property type="molecule type" value="Genomic_DNA"/>
</dbReference>
<accession>A0A1I1WRQ3</accession>
<keyword evidence="2" id="KW-1185">Reference proteome</keyword>
<name>A0A1I1WRQ3_9BACL</name>
<organism evidence="1 2">
    <name type="scientific">Paenibacillus catalpae</name>
    <dbReference type="NCBI Taxonomy" id="1045775"/>
    <lineage>
        <taxon>Bacteria</taxon>
        <taxon>Bacillati</taxon>
        <taxon>Bacillota</taxon>
        <taxon>Bacilli</taxon>
        <taxon>Bacillales</taxon>
        <taxon>Paenibacillaceae</taxon>
        <taxon>Paenibacillus</taxon>
    </lineage>
</organism>
<sequence length="43" mass="5187">MKPLPNSPRDGDDERYRPFNIKALMIRDHQGWYNIYFLSMTAK</sequence>